<gene>
    <name evidence="7 11" type="primary">acpP</name>
    <name evidence="11" type="ORF">EXT02_02775</name>
</gene>
<evidence type="ECO:0000256" key="5">
    <source>
        <dbReference type="ARBA" id="ARBA00023098"/>
    </source>
</evidence>
<comment type="PTM">
    <text evidence="9">4'-phosphopantetheine is transferred from CoA to a specific serine of apo-ACP by acpS.</text>
</comment>
<dbReference type="UniPathway" id="UPA00094"/>
<dbReference type="GO" id="GO:0009245">
    <property type="term" value="P:lipid A biosynthetic process"/>
    <property type="evidence" value="ECO:0007669"/>
    <property type="project" value="TreeGrafter"/>
</dbReference>
<keyword evidence="3 7" id="KW-0597">Phosphoprotein</keyword>
<evidence type="ECO:0000256" key="7">
    <source>
        <dbReference type="HAMAP-Rule" id="MF_01217"/>
    </source>
</evidence>
<dbReference type="InterPro" id="IPR009081">
    <property type="entry name" value="PP-bd_ACP"/>
</dbReference>
<comment type="subcellular location">
    <subcellularLocation>
        <location evidence="7">Cytoplasm</location>
    </subcellularLocation>
</comment>
<evidence type="ECO:0000256" key="3">
    <source>
        <dbReference type="ARBA" id="ARBA00022553"/>
    </source>
</evidence>
<evidence type="ECO:0000256" key="6">
    <source>
        <dbReference type="ARBA" id="ARBA00023160"/>
    </source>
</evidence>
<dbReference type="PANTHER" id="PTHR20863">
    <property type="entry name" value="ACYL CARRIER PROTEIN"/>
    <property type="match status" value="1"/>
</dbReference>
<dbReference type="InterPro" id="IPR006162">
    <property type="entry name" value="Ppantetheine_attach_site"/>
</dbReference>
<feature type="domain" description="Carrier" evidence="10">
    <location>
        <begin position="1"/>
        <end position="75"/>
    </location>
</feature>
<dbReference type="GO" id="GO:0005829">
    <property type="term" value="C:cytosol"/>
    <property type="evidence" value="ECO:0007669"/>
    <property type="project" value="TreeGrafter"/>
</dbReference>
<reference evidence="11 12" key="1">
    <citation type="submission" date="2019-02" db="EMBL/GenBank/DDBJ databases">
        <title>Draft Genome Sequence of Maize Bushy Stunt-like Phytoplasma group 16SrI-B (Aster yellows) in South Africa.</title>
        <authorList>
            <person name="Coetzee B."/>
            <person name="Douglas-Smit N."/>
            <person name="Maree H.J."/>
            <person name="Burger J.T."/>
            <person name="Kruger K."/>
            <person name="Pietersen G."/>
        </authorList>
    </citation>
    <scope>NUCLEOTIDE SEQUENCE [LARGE SCALE GENOMIC DNA]</scope>
    <source>
        <strain evidence="11 12">De Villa</strain>
    </source>
</reference>
<dbReference type="PANTHER" id="PTHR20863:SF76">
    <property type="entry name" value="CARRIER DOMAIN-CONTAINING PROTEIN"/>
    <property type="match status" value="1"/>
</dbReference>
<dbReference type="InterPro" id="IPR036736">
    <property type="entry name" value="ACP-like_sf"/>
</dbReference>
<dbReference type="NCBIfam" id="NF002148">
    <property type="entry name" value="PRK00982.1-2"/>
    <property type="match status" value="1"/>
</dbReference>
<comment type="pathway">
    <text evidence="7 9">Lipid metabolism; fatty acid biosynthesis.</text>
</comment>
<dbReference type="GO" id="GO:0000035">
    <property type="term" value="F:acyl binding"/>
    <property type="evidence" value="ECO:0007669"/>
    <property type="project" value="TreeGrafter"/>
</dbReference>
<dbReference type="HAMAP" id="MF_01217">
    <property type="entry name" value="Acyl_carrier"/>
    <property type="match status" value="1"/>
</dbReference>
<dbReference type="Gene3D" id="1.10.1200.10">
    <property type="entry name" value="ACP-like"/>
    <property type="match status" value="1"/>
</dbReference>
<evidence type="ECO:0000256" key="9">
    <source>
        <dbReference type="RuleBase" id="RU003545"/>
    </source>
</evidence>
<dbReference type="PROSITE" id="PS50075">
    <property type="entry name" value="CARRIER"/>
    <property type="match status" value="1"/>
</dbReference>
<dbReference type="AlphaFoldDB" id="A0A4P6MEM6"/>
<dbReference type="SUPFAM" id="SSF47336">
    <property type="entry name" value="ACP-like"/>
    <property type="match status" value="1"/>
</dbReference>
<sequence length="76" mass="8626">MVFEKIKALIATQLSLDASTITLDTRFKEDLGLDSLDALELVMEVERTFQINISDATLQNFKTVQDIVFYITKNTP</sequence>
<keyword evidence="12" id="KW-1185">Reference proteome</keyword>
<accession>A0A4P6MEM6</accession>
<name>A0A4P6MEM6_9MOLU</name>
<dbReference type="EMBL" id="CP035949">
    <property type="protein sequence ID" value="QBF24085.1"/>
    <property type="molecule type" value="Genomic_DNA"/>
</dbReference>
<evidence type="ECO:0000256" key="2">
    <source>
        <dbReference type="ARBA" id="ARBA00022516"/>
    </source>
</evidence>
<dbReference type="RefSeq" id="WP_130427979.1">
    <property type="nucleotide sequence ID" value="NZ_CP035949.1"/>
</dbReference>
<protein>
    <recommendedName>
        <fullName evidence="7 8">Acyl carrier protein</fullName>
        <shortName evidence="7">ACP</shortName>
    </recommendedName>
</protein>
<keyword evidence="6 7" id="KW-0275">Fatty acid biosynthesis</keyword>
<comment type="similarity">
    <text evidence="7">Belongs to the acyl carrier protein (ACP) family.</text>
</comment>
<evidence type="ECO:0000256" key="4">
    <source>
        <dbReference type="ARBA" id="ARBA00022832"/>
    </source>
</evidence>
<comment type="PTM">
    <text evidence="7">4'-phosphopantetheine is transferred from CoA to a specific serine of apo-ACP by AcpS. This modification is essential for activity because fatty acids are bound in thioester linkage to the sulfhydryl of the prosthetic group.</text>
</comment>
<evidence type="ECO:0000313" key="12">
    <source>
        <dbReference type="Proteomes" id="UP000289726"/>
    </source>
</evidence>
<keyword evidence="4 7" id="KW-0276">Fatty acid metabolism</keyword>
<evidence type="ECO:0000313" key="11">
    <source>
        <dbReference type="EMBL" id="QBF24085.1"/>
    </source>
</evidence>
<dbReference type="GO" id="GO:0016020">
    <property type="term" value="C:membrane"/>
    <property type="evidence" value="ECO:0007669"/>
    <property type="project" value="GOC"/>
</dbReference>
<dbReference type="NCBIfam" id="TIGR00517">
    <property type="entry name" value="acyl_carrier"/>
    <property type="match status" value="1"/>
</dbReference>
<keyword evidence="2 7" id="KW-0444">Lipid biosynthesis</keyword>
<evidence type="ECO:0000256" key="8">
    <source>
        <dbReference type="NCBIfam" id="TIGR00517"/>
    </source>
</evidence>
<dbReference type="GO" id="GO:0000036">
    <property type="term" value="F:acyl carrier activity"/>
    <property type="evidence" value="ECO:0007669"/>
    <property type="project" value="UniProtKB-UniRule"/>
</dbReference>
<keyword evidence="1 7" id="KW-0596">Phosphopantetheine</keyword>
<feature type="modified residue" description="O-(pantetheine 4'-phosphoryl)serine" evidence="7">
    <location>
        <position position="35"/>
    </location>
</feature>
<dbReference type="InterPro" id="IPR003231">
    <property type="entry name" value="ACP"/>
</dbReference>
<proteinExistence type="inferred from homology"/>
<dbReference type="NCBIfam" id="NF002150">
    <property type="entry name" value="PRK00982.1-4"/>
    <property type="match status" value="1"/>
</dbReference>
<dbReference type="PROSITE" id="PS00012">
    <property type="entry name" value="PHOSPHOPANTETHEINE"/>
    <property type="match status" value="1"/>
</dbReference>
<evidence type="ECO:0000259" key="10">
    <source>
        <dbReference type="PROSITE" id="PS50075"/>
    </source>
</evidence>
<comment type="function">
    <text evidence="7 9">Carrier of the growing fatty acid chain in fatty acid biosynthesis.</text>
</comment>
<evidence type="ECO:0000256" key="1">
    <source>
        <dbReference type="ARBA" id="ARBA00022450"/>
    </source>
</evidence>
<keyword evidence="5 7" id="KW-0443">Lipid metabolism</keyword>
<keyword evidence="7" id="KW-0963">Cytoplasm</keyword>
<dbReference type="Proteomes" id="UP000289726">
    <property type="component" value="Chromosome"/>
</dbReference>
<organism evidence="11 12">
    <name type="scientific">'Catharanthus roseus' aster yellows phytoplasma</name>
    <dbReference type="NCBI Taxonomy" id="1193712"/>
    <lineage>
        <taxon>Bacteria</taxon>
        <taxon>Bacillati</taxon>
        <taxon>Mycoplasmatota</taxon>
        <taxon>Mollicutes</taxon>
        <taxon>Acholeplasmatales</taxon>
        <taxon>Acholeplasmataceae</taxon>
        <taxon>Candidatus Phytoplasma</taxon>
        <taxon>16SrI (Aster yellows group)</taxon>
    </lineage>
</organism>
<dbReference type="Pfam" id="PF00550">
    <property type="entry name" value="PP-binding"/>
    <property type="match status" value="1"/>
</dbReference>